<dbReference type="AlphaFoldDB" id="A0AA96ZW67"/>
<dbReference type="Proteomes" id="UP001304970">
    <property type="component" value="Chromosome"/>
</dbReference>
<keyword evidence="3" id="KW-1185">Reference proteome</keyword>
<sequence length="120" mass="13857">MIRIKVKDFVSTAFSYSDAEIVRLEMDKYLKAGENVTVDFSEIDNFTALFLKVALTEHLSSMSVEEYNQRIQVENLTDLEELVYTQCFKTAAKFYSLTPEEKEIRLQCINEAMEELGGSY</sequence>
<dbReference type="GeneID" id="89228891"/>
<protein>
    <recommendedName>
        <fullName evidence="1">DUF4325 domain-containing protein</fullName>
    </recommendedName>
</protein>
<dbReference type="Pfam" id="PF14213">
    <property type="entry name" value="DUF4325"/>
    <property type="match status" value="1"/>
</dbReference>
<dbReference type="RefSeq" id="WP_338097624.1">
    <property type="nucleotide sequence ID" value="NZ_CP131061.1"/>
</dbReference>
<accession>A0AA96ZW67</accession>
<dbReference type="EMBL" id="CP131061">
    <property type="protein sequence ID" value="WNY27665.1"/>
    <property type="molecule type" value="Genomic_DNA"/>
</dbReference>
<organism evidence="2 3">
    <name type="scientific">Methanolapillus ohkumae</name>
    <dbReference type="NCBI Taxonomy" id="3028298"/>
    <lineage>
        <taxon>Archaea</taxon>
        <taxon>Methanobacteriati</taxon>
        <taxon>Methanobacteriota</taxon>
        <taxon>Stenosarchaea group</taxon>
        <taxon>Methanomicrobia</taxon>
        <taxon>Methanosarcinales</taxon>
        <taxon>Methanosarcinaceae</taxon>
        <taxon>Methanolapillus</taxon>
    </lineage>
</organism>
<name>A0AA96ZW67_9EURY</name>
<evidence type="ECO:0000313" key="2">
    <source>
        <dbReference type="EMBL" id="WNY27665.1"/>
    </source>
</evidence>
<evidence type="ECO:0000313" key="3">
    <source>
        <dbReference type="Proteomes" id="UP001304970"/>
    </source>
</evidence>
<dbReference type="InterPro" id="IPR025474">
    <property type="entry name" value="DUF4325"/>
</dbReference>
<reference evidence="2 3" key="1">
    <citation type="submission" date="2023-07" db="EMBL/GenBank/DDBJ databases">
        <title>Closed genome sequence of Methanosarcinaceae archaeon Am2.</title>
        <authorList>
            <person name="Poehlein A."/>
            <person name="Protasov E."/>
            <person name="Platt K."/>
            <person name="Reeh H."/>
            <person name="Daniel R."/>
            <person name="Brune A."/>
        </authorList>
    </citation>
    <scope>NUCLEOTIDE SEQUENCE [LARGE SCALE GENOMIC DNA]</scope>
    <source>
        <strain evidence="2 3">Am2</strain>
    </source>
</reference>
<gene>
    <name evidence="2" type="ORF">MsAm2_14680</name>
</gene>
<proteinExistence type="predicted"/>
<feature type="domain" description="DUF4325" evidence="1">
    <location>
        <begin position="18"/>
        <end position="78"/>
    </location>
</feature>
<evidence type="ECO:0000259" key="1">
    <source>
        <dbReference type="Pfam" id="PF14213"/>
    </source>
</evidence>